<evidence type="ECO:0000313" key="4">
    <source>
        <dbReference type="Proteomes" id="UP000009022"/>
    </source>
</evidence>
<evidence type="ECO:0000313" key="3">
    <source>
        <dbReference type="EMBL" id="EDV21819.1"/>
    </source>
</evidence>
<dbReference type="Proteomes" id="UP000009022">
    <property type="component" value="Unassembled WGS sequence"/>
</dbReference>
<dbReference type="InParanoid" id="B3S6U5"/>
<dbReference type="PANTHER" id="PTHR11034">
    <property type="entry name" value="N-MYC DOWNSTREAM REGULATED"/>
    <property type="match status" value="1"/>
</dbReference>
<dbReference type="HOGENOM" id="CLU_035361_4_1_1"/>
<evidence type="ECO:0000256" key="1">
    <source>
        <dbReference type="ARBA" id="ARBA00005598"/>
    </source>
</evidence>
<dbReference type="GeneID" id="6757180"/>
<sequence>MAESANVGSKGNTFEEIELTVNKIHGDKTQQSTEGSTDTKNEEKFQPYKKILVENGFVHVNIQGNLRKPAMITFHDFGLNHKTCFGGYLGFPESEVLLENFCIYHVDAPGQLSIPDNGSVG</sequence>
<dbReference type="InterPro" id="IPR029058">
    <property type="entry name" value="AB_hydrolase_fold"/>
</dbReference>
<comment type="similarity">
    <text evidence="1">Belongs to the NDRG family.</text>
</comment>
<accession>B3S6U5</accession>
<dbReference type="RefSeq" id="XP_002115967.1">
    <property type="nucleotide sequence ID" value="XM_002115931.1"/>
</dbReference>
<reference evidence="3 4" key="1">
    <citation type="journal article" date="2008" name="Nature">
        <title>The Trichoplax genome and the nature of placozoans.</title>
        <authorList>
            <person name="Srivastava M."/>
            <person name="Begovic E."/>
            <person name="Chapman J."/>
            <person name="Putnam N.H."/>
            <person name="Hellsten U."/>
            <person name="Kawashima T."/>
            <person name="Kuo A."/>
            <person name="Mitros T."/>
            <person name="Salamov A."/>
            <person name="Carpenter M.L."/>
            <person name="Signorovitch A.Y."/>
            <person name="Moreno M.A."/>
            <person name="Kamm K."/>
            <person name="Grimwood J."/>
            <person name="Schmutz J."/>
            <person name="Shapiro H."/>
            <person name="Grigoriev I.V."/>
            <person name="Buss L.W."/>
            <person name="Schierwater B."/>
            <person name="Dellaporta S.L."/>
            <person name="Rokhsar D.S."/>
        </authorList>
    </citation>
    <scope>NUCLEOTIDE SEQUENCE [LARGE SCALE GENOMIC DNA]</scope>
    <source>
        <strain evidence="3 4">Grell-BS-1999</strain>
    </source>
</reference>
<dbReference type="OrthoDB" id="741027at2759"/>
<dbReference type="Pfam" id="PF03096">
    <property type="entry name" value="Ndr"/>
    <property type="match status" value="1"/>
</dbReference>
<dbReference type="AlphaFoldDB" id="B3S6U5"/>
<keyword evidence="4" id="KW-1185">Reference proteome</keyword>
<dbReference type="EMBL" id="DS985252">
    <property type="protein sequence ID" value="EDV21819.1"/>
    <property type="molecule type" value="Genomic_DNA"/>
</dbReference>
<dbReference type="CTD" id="6757180"/>
<dbReference type="PhylomeDB" id="B3S6U5"/>
<evidence type="ECO:0000256" key="2">
    <source>
        <dbReference type="SAM" id="MobiDB-lite"/>
    </source>
</evidence>
<organism evidence="3 4">
    <name type="scientific">Trichoplax adhaerens</name>
    <name type="common">Trichoplax reptans</name>
    <dbReference type="NCBI Taxonomy" id="10228"/>
    <lineage>
        <taxon>Eukaryota</taxon>
        <taxon>Metazoa</taxon>
        <taxon>Placozoa</taxon>
        <taxon>Uniplacotomia</taxon>
        <taxon>Trichoplacea</taxon>
        <taxon>Trichoplacidae</taxon>
        <taxon>Trichoplax</taxon>
    </lineage>
</organism>
<proteinExistence type="inferred from homology"/>
<feature type="region of interest" description="Disordered" evidence="2">
    <location>
        <begin position="21"/>
        <end position="43"/>
    </location>
</feature>
<dbReference type="eggNOG" id="KOG2931">
    <property type="taxonomic scope" value="Eukaryota"/>
</dbReference>
<evidence type="ECO:0008006" key="5">
    <source>
        <dbReference type="Google" id="ProtNLM"/>
    </source>
</evidence>
<gene>
    <name evidence="3" type="ORF">TRIADDRAFT_59932</name>
</gene>
<dbReference type="InterPro" id="IPR004142">
    <property type="entry name" value="NDRG"/>
</dbReference>
<dbReference type="KEGG" id="tad:TRIADDRAFT_59932"/>
<name>B3S6U5_TRIAD</name>
<protein>
    <recommendedName>
        <fullName evidence="5">Protein NDRG3</fullName>
    </recommendedName>
</protein>
<dbReference type="Gene3D" id="3.40.50.1820">
    <property type="entry name" value="alpha/beta hydrolase"/>
    <property type="match status" value="1"/>
</dbReference>